<sequence>MSENLQDYVKGIWSWSSSLSEYGVEKAVKELKEMGFTDLFILAKGTTGTVYWPSKIAISVSKNNAVLPKASEICKKLNIRLHAWFIVSQDKSYLKLNPSSGMWGIPLEELSHEYRLGEHTCFRVSTSVVDFTDQNYREYFFSLIKEIVSNYEPEGIHLDYIRYPNGAWGWGPSQIHRLRIFDLDGEKLLKKAIQTWGRNGDGRSFLDAFEHGDPDVIKWVELRVDDVKDFTQATSQLIKNMRDSIIFSAALIPEGGDPNPSERNFASIHCGQRYQDFAELCDLMLPMAYHQDFNRSNSWIEDITKATHKIAMGKSRVVIGIQAHNNIRTHEVVEAIKIAQNSGADGVCIFAFHEVFKNEEMRLFLSRCMN</sequence>
<protein>
    <recommendedName>
        <fullName evidence="3">Glycosyl hydrolase-like 10 domain-containing protein</fullName>
    </recommendedName>
</protein>
<dbReference type="SUPFAM" id="SSF51445">
    <property type="entry name" value="(Trans)glycosidases"/>
    <property type="match status" value="2"/>
</dbReference>
<reference evidence="1 2" key="2">
    <citation type="journal article" date="2009" name="Proc. Natl. Acad. Sci. U.S.A.">
        <title>On the chimeric nature, thermophilic origin, and phylogenetic placement of the Thermotogales.</title>
        <authorList>
            <person name="Zhaxybayeva O."/>
            <person name="Swithers K.S."/>
            <person name="Lapierre P."/>
            <person name="Fournier G.P."/>
            <person name="Bickhart D.M."/>
            <person name="DeBoy R.T."/>
            <person name="Nelson K.E."/>
            <person name="Nesbo C.L."/>
            <person name="Doolittle W.F."/>
            <person name="Gogarten J.P."/>
            <person name="Noll K.M."/>
        </authorList>
    </citation>
    <scope>NUCLEOTIDE SEQUENCE [LARGE SCALE GENOMIC DNA]</scope>
    <source>
        <strain evidence="2">ATCC BAA-301 / DSM 14385 / NBRC 107922 / TMO</strain>
    </source>
</reference>
<dbReference type="AlphaFoldDB" id="A8F7H1"/>
<proteinExistence type="predicted"/>
<dbReference type="STRING" id="416591.Tlet_1549"/>
<dbReference type="EMBL" id="CP000812">
    <property type="protein sequence ID" value="ABV34105.1"/>
    <property type="molecule type" value="Genomic_DNA"/>
</dbReference>
<dbReference type="eggNOG" id="COG1649">
    <property type="taxonomic scope" value="Bacteria"/>
</dbReference>
<dbReference type="KEGG" id="tle:Tlet_1549"/>
<evidence type="ECO:0000313" key="2">
    <source>
        <dbReference type="Proteomes" id="UP000002016"/>
    </source>
</evidence>
<accession>A8F7H1</accession>
<dbReference type="OrthoDB" id="9760892at2"/>
<keyword evidence="2" id="KW-1185">Reference proteome</keyword>
<dbReference type="InterPro" id="IPR017853">
    <property type="entry name" value="GH"/>
</dbReference>
<dbReference type="RefSeq" id="WP_012003581.1">
    <property type="nucleotide sequence ID" value="NC_009828.1"/>
</dbReference>
<dbReference type="PANTHER" id="PTHR43405:SF1">
    <property type="entry name" value="GLYCOSYL HYDROLASE DIGH"/>
    <property type="match status" value="1"/>
</dbReference>
<evidence type="ECO:0008006" key="3">
    <source>
        <dbReference type="Google" id="ProtNLM"/>
    </source>
</evidence>
<gene>
    <name evidence="1" type="ordered locus">Tlet_1549</name>
</gene>
<dbReference type="InterPro" id="IPR052177">
    <property type="entry name" value="Divisome_Glycosyl_Hydrolase"/>
</dbReference>
<name>A8F7H1_PSELT</name>
<organism evidence="1 2">
    <name type="scientific">Pseudothermotoga lettingae (strain ATCC BAA-301 / DSM 14385 / NBRC 107922 / TMO)</name>
    <name type="common">Thermotoga lettingae</name>
    <dbReference type="NCBI Taxonomy" id="416591"/>
    <lineage>
        <taxon>Bacteria</taxon>
        <taxon>Thermotogati</taxon>
        <taxon>Thermotogota</taxon>
        <taxon>Thermotogae</taxon>
        <taxon>Thermotogales</taxon>
        <taxon>Thermotogaceae</taxon>
        <taxon>Pseudothermotoga</taxon>
    </lineage>
</organism>
<reference evidence="1 2" key="1">
    <citation type="submission" date="2007-08" db="EMBL/GenBank/DDBJ databases">
        <title>Complete sequence of Thermotoga lettingae TMO.</title>
        <authorList>
            <consortium name="US DOE Joint Genome Institute"/>
            <person name="Copeland A."/>
            <person name="Lucas S."/>
            <person name="Lapidus A."/>
            <person name="Barry K."/>
            <person name="Glavina del Rio T."/>
            <person name="Dalin E."/>
            <person name="Tice H."/>
            <person name="Pitluck S."/>
            <person name="Foster B."/>
            <person name="Bruce D."/>
            <person name="Schmutz J."/>
            <person name="Larimer F."/>
            <person name="Land M."/>
            <person name="Hauser L."/>
            <person name="Kyrpides N."/>
            <person name="Mikhailova N."/>
            <person name="Nelson K."/>
            <person name="Gogarten J.P."/>
            <person name="Noll K."/>
            <person name="Richardson P."/>
        </authorList>
    </citation>
    <scope>NUCLEOTIDE SEQUENCE [LARGE SCALE GENOMIC DNA]</scope>
    <source>
        <strain evidence="2">ATCC BAA-301 / DSM 14385 / NBRC 107922 / TMO</strain>
    </source>
</reference>
<dbReference type="PANTHER" id="PTHR43405">
    <property type="entry name" value="GLYCOSYL HYDROLASE DIGH"/>
    <property type="match status" value="1"/>
</dbReference>
<dbReference type="Proteomes" id="UP000002016">
    <property type="component" value="Chromosome"/>
</dbReference>
<dbReference type="HOGENOM" id="CLU_768775_0_0_0"/>
<dbReference type="Gene3D" id="3.20.20.80">
    <property type="entry name" value="Glycosidases"/>
    <property type="match status" value="1"/>
</dbReference>
<evidence type="ECO:0000313" key="1">
    <source>
        <dbReference type="EMBL" id="ABV34105.1"/>
    </source>
</evidence>